<evidence type="ECO:0000313" key="13">
    <source>
        <dbReference type="EMBL" id="SEF67041.1"/>
    </source>
</evidence>
<dbReference type="CDD" id="cd03505">
    <property type="entry name" value="Delta9-FADS-like"/>
    <property type="match status" value="1"/>
</dbReference>
<keyword evidence="8" id="KW-0443">Lipid metabolism</keyword>
<gene>
    <name evidence="13" type="ORF">SAMN04489712_101769</name>
</gene>
<evidence type="ECO:0000256" key="2">
    <source>
        <dbReference type="ARBA" id="ARBA00008749"/>
    </source>
</evidence>
<keyword evidence="3 11" id="KW-0812">Transmembrane</keyword>
<sequence>MTPSTSVGSLHAPEPVGPMEDEESRPWERILIGVFITVPLLAVAAAVPVAWGWGLGWRDVVITAVLYLVTGFGITAGYHRHFTHGSFKAPRPVRYALGIAGSMALEGPITRWVADHRKHHRYSDRDGDPHSPWKYGRSPGGLVRGLLHAHMGWMFDKEQTPKRRYAPDLLADRDVALMTRLFPLWVAISLLLPAVVGGLWSWSWQGALSGFFWGGLVRIGLIHQVTWSVNSLCHVFGKRQFATRDRSTNVWWLALPSLGESWHNLHHALATSARHGVLRGQLDPSAALIRLLERLRLAYDVRWPDPARVAAKRLP</sequence>
<dbReference type="GO" id="GO:0016020">
    <property type="term" value="C:membrane"/>
    <property type="evidence" value="ECO:0007669"/>
    <property type="project" value="UniProtKB-SubCell"/>
</dbReference>
<dbReference type="InterPro" id="IPR015876">
    <property type="entry name" value="Acyl-CoA_DS"/>
</dbReference>
<feature type="transmembrane region" description="Helical" evidence="11">
    <location>
        <begin position="215"/>
        <end position="237"/>
    </location>
</feature>
<keyword evidence="5 11" id="KW-1133">Transmembrane helix</keyword>
<dbReference type="GO" id="GO:0006631">
    <property type="term" value="P:fatty acid metabolic process"/>
    <property type="evidence" value="ECO:0007669"/>
    <property type="project" value="UniProtKB-KW"/>
</dbReference>
<name>A0A1H5TYD6_9ACTN</name>
<evidence type="ECO:0000256" key="10">
    <source>
        <dbReference type="SAM" id="MobiDB-lite"/>
    </source>
</evidence>
<evidence type="ECO:0000256" key="8">
    <source>
        <dbReference type="ARBA" id="ARBA00023098"/>
    </source>
</evidence>
<keyword evidence="4" id="KW-0276">Fatty acid metabolism</keyword>
<proteinExistence type="inferred from homology"/>
<evidence type="ECO:0000256" key="9">
    <source>
        <dbReference type="ARBA" id="ARBA00023136"/>
    </source>
</evidence>
<evidence type="ECO:0000256" key="5">
    <source>
        <dbReference type="ARBA" id="ARBA00022989"/>
    </source>
</evidence>
<evidence type="ECO:0000313" key="14">
    <source>
        <dbReference type="Proteomes" id="UP000236723"/>
    </source>
</evidence>
<dbReference type="GO" id="GO:0016717">
    <property type="term" value="F:oxidoreductase activity, acting on paired donors, with oxidation of a pair of donors resulting in the reduction of molecular oxygen to two molecules of water"/>
    <property type="evidence" value="ECO:0007669"/>
    <property type="project" value="InterPro"/>
</dbReference>
<evidence type="ECO:0000256" key="1">
    <source>
        <dbReference type="ARBA" id="ARBA00004141"/>
    </source>
</evidence>
<dbReference type="PANTHER" id="PTHR11351">
    <property type="entry name" value="ACYL-COA DESATURASE"/>
    <property type="match status" value="1"/>
</dbReference>
<dbReference type="EMBL" id="FNVO01000001">
    <property type="protein sequence ID" value="SEF67041.1"/>
    <property type="molecule type" value="Genomic_DNA"/>
</dbReference>
<keyword evidence="6" id="KW-0560">Oxidoreductase</keyword>
<comment type="subcellular location">
    <subcellularLocation>
        <location evidence="1">Membrane</location>
        <topology evidence="1">Multi-pass membrane protein</topology>
    </subcellularLocation>
</comment>
<evidence type="ECO:0000256" key="4">
    <source>
        <dbReference type="ARBA" id="ARBA00022832"/>
    </source>
</evidence>
<feature type="transmembrane region" description="Helical" evidence="11">
    <location>
        <begin position="30"/>
        <end position="54"/>
    </location>
</feature>
<feature type="domain" description="Fatty acid desaturase" evidence="12">
    <location>
        <begin position="60"/>
        <end position="270"/>
    </location>
</feature>
<dbReference type="Proteomes" id="UP000236723">
    <property type="component" value="Unassembled WGS sequence"/>
</dbReference>
<dbReference type="Pfam" id="PF00487">
    <property type="entry name" value="FA_desaturase"/>
    <property type="match status" value="1"/>
</dbReference>
<feature type="transmembrane region" description="Helical" evidence="11">
    <location>
        <begin position="182"/>
        <end position="203"/>
    </location>
</feature>
<evidence type="ECO:0000259" key="12">
    <source>
        <dbReference type="Pfam" id="PF00487"/>
    </source>
</evidence>
<feature type="transmembrane region" description="Helical" evidence="11">
    <location>
        <begin position="60"/>
        <end position="78"/>
    </location>
</feature>
<evidence type="ECO:0000256" key="6">
    <source>
        <dbReference type="ARBA" id="ARBA00023002"/>
    </source>
</evidence>
<evidence type="ECO:0000256" key="11">
    <source>
        <dbReference type="SAM" id="Phobius"/>
    </source>
</evidence>
<accession>A0A1H5TYD6</accession>
<reference evidence="14" key="1">
    <citation type="submission" date="2016-10" db="EMBL/GenBank/DDBJ databases">
        <authorList>
            <person name="Varghese N."/>
            <person name="Submissions S."/>
        </authorList>
    </citation>
    <scope>NUCLEOTIDE SEQUENCE [LARGE SCALE GENOMIC DNA]</scope>
    <source>
        <strain evidence="14">DSM 43163</strain>
    </source>
</reference>
<dbReference type="PRINTS" id="PR00075">
    <property type="entry name" value="FACDDSATRASE"/>
</dbReference>
<dbReference type="AlphaFoldDB" id="A0A1H5TYD6"/>
<keyword evidence="9 11" id="KW-0472">Membrane</keyword>
<feature type="region of interest" description="Disordered" evidence="10">
    <location>
        <begin position="1"/>
        <end position="21"/>
    </location>
</feature>
<organism evidence="13 14">
    <name type="scientific">Thermomonospora echinospora</name>
    <dbReference type="NCBI Taxonomy" id="1992"/>
    <lineage>
        <taxon>Bacteria</taxon>
        <taxon>Bacillati</taxon>
        <taxon>Actinomycetota</taxon>
        <taxon>Actinomycetes</taxon>
        <taxon>Streptosporangiales</taxon>
        <taxon>Thermomonosporaceae</taxon>
        <taxon>Thermomonospora</taxon>
    </lineage>
</organism>
<comment type="similarity">
    <text evidence="2">Belongs to the fatty acid desaturase type 2 family.</text>
</comment>
<dbReference type="InterPro" id="IPR005804">
    <property type="entry name" value="FA_desaturase_dom"/>
</dbReference>
<keyword evidence="7" id="KW-0408">Iron</keyword>
<protein>
    <submittedName>
        <fullName evidence="13">Delta-9 acyl-phospholipid desaturase</fullName>
    </submittedName>
</protein>
<evidence type="ECO:0000256" key="3">
    <source>
        <dbReference type="ARBA" id="ARBA00022692"/>
    </source>
</evidence>
<evidence type="ECO:0000256" key="7">
    <source>
        <dbReference type="ARBA" id="ARBA00023004"/>
    </source>
</evidence>
<keyword evidence="14" id="KW-1185">Reference proteome</keyword>
<dbReference type="PANTHER" id="PTHR11351:SF3">
    <property type="entry name" value="BLL4393 PROTEIN"/>
    <property type="match status" value="1"/>
</dbReference>